<accession>A0A2Z4Y120</accession>
<reference evidence="1 3" key="1">
    <citation type="submission" date="2017-06" db="EMBL/GenBank/DDBJ databases">
        <title>Complete genome of Francisella adeliensis.</title>
        <authorList>
            <person name="Vallesi A."/>
            <person name="Sjodin A."/>
        </authorList>
    </citation>
    <scope>NUCLEOTIDE SEQUENCE [LARGE SCALE GENOMIC DNA]</scope>
    <source>
        <strain evidence="1 3">FDC440</strain>
    </source>
</reference>
<dbReference type="Proteomes" id="UP000681131">
    <property type="component" value="Chromosome"/>
</dbReference>
<dbReference type="EMBL" id="CP021781">
    <property type="protein sequence ID" value="AXA34714.1"/>
    <property type="molecule type" value="Genomic_DNA"/>
</dbReference>
<gene>
    <name evidence="1" type="ORF">CDH04_03610</name>
    <name evidence="2" type="ORF">FZC43_03610</name>
</gene>
<proteinExistence type="predicted"/>
<protein>
    <submittedName>
        <fullName evidence="2">DUF1311 domain-containing protein</fullName>
    </submittedName>
</protein>
<dbReference type="KEGG" id="fad:CDH04_03610"/>
<name>A0A2Z4Y120_9GAMM</name>
<evidence type="ECO:0000313" key="1">
    <source>
        <dbReference type="EMBL" id="AXA34714.1"/>
    </source>
</evidence>
<dbReference type="Proteomes" id="UP000251120">
    <property type="component" value="Chromosome"/>
</dbReference>
<reference evidence="2 4" key="2">
    <citation type="submission" date="2019-08" db="EMBL/GenBank/DDBJ databases">
        <title>Complete genome sequences of Francisella adeliensis (FSC1325 and FSC1326).</title>
        <authorList>
            <person name="Ohrman C."/>
            <person name="Uneklint I."/>
            <person name="Vallesi A."/>
            <person name="Karlsson L."/>
            <person name="Sjodin A."/>
        </authorList>
    </citation>
    <scope>NUCLEOTIDE SEQUENCE [LARGE SCALE GENOMIC DNA]</scope>
    <source>
        <strain evidence="2 4">FSC1325</strain>
    </source>
</reference>
<keyword evidence="4" id="KW-1185">Reference proteome</keyword>
<dbReference type="AlphaFoldDB" id="A0A2Z4Y120"/>
<evidence type="ECO:0000313" key="2">
    <source>
        <dbReference type="EMBL" id="QIW12949.1"/>
    </source>
</evidence>
<evidence type="ECO:0000313" key="3">
    <source>
        <dbReference type="Proteomes" id="UP000251120"/>
    </source>
</evidence>
<organism evidence="1 3">
    <name type="scientific">Francisella adeliensis</name>
    <dbReference type="NCBI Taxonomy" id="2007306"/>
    <lineage>
        <taxon>Bacteria</taxon>
        <taxon>Pseudomonadati</taxon>
        <taxon>Pseudomonadota</taxon>
        <taxon>Gammaproteobacteria</taxon>
        <taxon>Thiotrichales</taxon>
        <taxon>Francisellaceae</taxon>
        <taxon>Francisella</taxon>
    </lineage>
</organism>
<dbReference type="EMBL" id="CP043424">
    <property type="protein sequence ID" value="QIW12949.1"/>
    <property type="molecule type" value="Genomic_DNA"/>
</dbReference>
<sequence>MLITPFTTFADVKYDGNSYEINQYLKSQMANFESKINQLENHDIVNFKNYRDKICNDISSTYEGGSYKSVKYGNCVVSLDKWYIQQAQR</sequence>
<evidence type="ECO:0000313" key="4">
    <source>
        <dbReference type="Proteomes" id="UP000681131"/>
    </source>
</evidence>
<dbReference type="OrthoDB" id="5605435at2"/>